<gene>
    <name evidence="8" type="ORF">UCDDA912_g07590</name>
</gene>
<reference evidence="8 9" key="1">
    <citation type="submission" date="2015-05" db="EMBL/GenBank/DDBJ databases">
        <title>Distinctive expansion of gene families associated with plant cell wall degradation and secondary metabolism in the genomes of grapevine trunk pathogens.</title>
        <authorList>
            <person name="Lawrence D.P."/>
            <person name="Travadon R."/>
            <person name="Rolshausen P.E."/>
            <person name="Baumgartner K."/>
        </authorList>
    </citation>
    <scope>NUCLEOTIDE SEQUENCE [LARGE SCALE GENOMIC DNA]</scope>
    <source>
        <strain evidence="8">DA912</strain>
    </source>
</reference>
<dbReference type="STRING" id="1214573.A0A0G2HWW0"/>
<dbReference type="InterPro" id="IPR001613">
    <property type="entry name" value="Flavin_amine_oxidase"/>
</dbReference>
<keyword evidence="6" id="KW-0274">FAD</keyword>
<protein>
    <recommendedName>
        <fullName evidence="6">Amine oxidase</fullName>
        <ecNumber evidence="6">1.4.3.-</ecNumber>
    </recommendedName>
</protein>
<dbReference type="EC" id="1.4.3.-" evidence="6"/>
<keyword evidence="6" id="KW-0285">Flavoprotein</keyword>
<comment type="caution">
    <text evidence="8">The sequence shown here is derived from an EMBL/GenBank/DDBJ whole genome shotgun (WGS) entry which is preliminary data.</text>
</comment>
<dbReference type="Pfam" id="PF01593">
    <property type="entry name" value="Amino_oxidase"/>
    <property type="match status" value="1"/>
</dbReference>
<feature type="binding site" evidence="5">
    <location>
        <position position="54"/>
    </location>
    <ligand>
        <name>FAD</name>
        <dbReference type="ChEBI" id="CHEBI:57692"/>
    </ligand>
</feature>
<dbReference type="GO" id="GO:0097621">
    <property type="term" value="F:monoamine oxidase activity"/>
    <property type="evidence" value="ECO:0007669"/>
    <property type="project" value="UniProtKB-EC"/>
</dbReference>
<evidence type="ECO:0000256" key="4">
    <source>
        <dbReference type="ARBA" id="ARBA00048448"/>
    </source>
</evidence>
<evidence type="ECO:0000313" key="8">
    <source>
        <dbReference type="EMBL" id="KKY32455.1"/>
    </source>
</evidence>
<dbReference type="PANTHER" id="PTHR43563">
    <property type="entry name" value="AMINE OXIDASE"/>
    <property type="match status" value="1"/>
</dbReference>
<comment type="similarity">
    <text evidence="2 6">Belongs to the flavin monoamine oxidase family.</text>
</comment>
<dbReference type="InterPro" id="IPR036188">
    <property type="entry name" value="FAD/NAD-bd_sf"/>
</dbReference>
<dbReference type="InterPro" id="IPR002937">
    <property type="entry name" value="Amino_oxidase"/>
</dbReference>
<evidence type="ECO:0000256" key="3">
    <source>
        <dbReference type="ARBA" id="ARBA00023002"/>
    </source>
</evidence>
<dbReference type="SUPFAM" id="SSF51905">
    <property type="entry name" value="FAD/NAD(P)-binding domain"/>
    <property type="match status" value="1"/>
</dbReference>
<evidence type="ECO:0000256" key="2">
    <source>
        <dbReference type="ARBA" id="ARBA00005995"/>
    </source>
</evidence>
<dbReference type="EMBL" id="LCUC01000314">
    <property type="protein sequence ID" value="KKY32455.1"/>
    <property type="molecule type" value="Genomic_DNA"/>
</dbReference>
<feature type="binding site" evidence="5">
    <location>
        <begin position="73"/>
        <end position="74"/>
    </location>
    <ligand>
        <name>FAD</name>
        <dbReference type="ChEBI" id="CHEBI:57692"/>
    </ligand>
</feature>
<feature type="binding site" evidence="5">
    <location>
        <position position="285"/>
    </location>
    <ligand>
        <name>FAD</name>
        <dbReference type="ChEBI" id="CHEBI:57692"/>
    </ligand>
</feature>
<reference evidence="8 9" key="2">
    <citation type="submission" date="2015-05" db="EMBL/GenBank/DDBJ databases">
        <authorList>
            <person name="Morales-Cruz A."/>
            <person name="Amrine K.C."/>
            <person name="Cantu D."/>
        </authorList>
    </citation>
    <scope>NUCLEOTIDE SEQUENCE [LARGE SCALE GENOMIC DNA]</scope>
    <source>
        <strain evidence="8">DA912</strain>
    </source>
</reference>
<evidence type="ECO:0000256" key="6">
    <source>
        <dbReference type="RuleBase" id="RU362067"/>
    </source>
</evidence>
<dbReference type="Proteomes" id="UP000034680">
    <property type="component" value="Unassembled WGS sequence"/>
</dbReference>
<dbReference type="OrthoDB" id="7777654at2759"/>
<accession>A0A0G2HWW0</accession>
<dbReference type="Gene3D" id="6.10.140.1210">
    <property type="match status" value="1"/>
</dbReference>
<evidence type="ECO:0000256" key="1">
    <source>
        <dbReference type="ARBA" id="ARBA00001974"/>
    </source>
</evidence>
<dbReference type="PANTHER" id="PTHR43563:SF1">
    <property type="entry name" value="AMINE OXIDASE [FLAVIN-CONTAINING] B"/>
    <property type="match status" value="1"/>
</dbReference>
<feature type="domain" description="Amine oxidase" evidence="7">
    <location>
        <begin position="54"/>
        <end position="491"/>
    </location>
</feature>
<evidence type="ECO:0000259" key="7">
    <source>
        <dbReference type="Pfam" id="PF01593"/>
    </source>
</evidence>
<keyword evidence="9" id="KW-1185">Reference proteome</keyword>
<proteinExistence type="inferred from homology"/>
<organism evidence="8 9">
    <name type="scientific">Diaporthe ampelina</name>
    <dbReference type="NCBI Taxonomy" id="1214573"/>
    <lineage>
        <taxon>Eukaryota</taxon>
        <taxon>Fungi</taxon>
        <taxon>Dikarya</taxon>
        <taxon>Ascomycota</taxon>
        <taxon>Pezizomycotina</taxon>
        <taxon>Sordariomycetes</taxon>
        <taxon>Sordariomycetidae</taxon>
        <taxon>Diaporthales</taxon>
        <taxon>Diaporthaceae</taxon>
        <taxon>Diaporthe</taxon>
    </lineage>
</organism>
<comment type="cofactor">
    <cofactor evidence="1 6">
        <name>FAD</name>
        <dbReference type="ChEBI" id="CHEBI:57692"/>
    </cofactor>
</comment>
<dbReference type="AlphaFoldDB" id="A0A0G2HWW0"/>
<keyword evidence="3 6" id="KW-0560">Oxidoreductase</keyword>
<feature type="binding site" evidence="5">
    <location>
        <position position="388"/>
    </location>
    <ligand>
        <name>substrate</name>
    </ligand>
</feature>
<dbReference type="Gene3D" id="3.50.50.60">
    <property type="entry name" value="FAD/NAD(P)-binding domain"/>
    <property type="match status" value="2"/>
</dbReference>
<sequence>MTNPPGHTSRDGYQWTPESGLKAGVPCLGVIQPQSTVSSKDRVYDVAVIGAGYTGLTAIRDLTTTGHSTLLIEARDRIGGRSWSSNINGYPFEMGGTWVHWTQPFIWRELFRYNLLGNLEVSMSQSGGINKCAVTMSKHKPTSFMSHDEEDAISESGLKKLVNVDGKLGRTVIPWPHDALRNKQAVAIYDKMSLRDRIEQIQDDLSPLERNMLEGFLSITCGGQWEDSSFFEMLRWWALANWDYRDFIEMGLTYKLKCGQSALQRCLFDEAHATGRLSHSFSTPVASVHDKGAVVEVAGRDGSVFKARRVICTVPLNVLHSVQFTPALPPLKTQASVEGHANHVVKCHVEVAKPELRSLSSFNYPHGKLTYSFGDGTTPAGNTHLVAFGSSLPGVHLQAEEDVGATLEAWKQLLPGTEDKDLKRVVFHNWHNDEFARGAWEWFKPNQVSRYLDALREKQGNVWFGSADWAMGWRGFLDGGIEDGQRVAKEVADDLKASRSIRVATHL</sequence>
<dbReference type="InterPro" id="IPR050703">
    <property type="entry name" value="Flavin_MAO"/>
</dbReference>
<dbReference type="Gene3D" id="3.90.660.10">
    <property type="match status" value="2"/>
</dbReference>
<dbReference type="PRINTS" id="PR00757">
    <property type="entry name" value="AMINEOXDASEF"/>
</dbReference>
<comment type="catalytic activity">
    <reaction evidence="4">
        <text>a secondary aliphatic amine + O2 + H2O = a primary amine + an aldehyde + H2O2</text>
        <dbReference type="Rhea" id="RHEA:26414"/>
        <dbReference type="ChEBI" id="CHEBI:15377"/>
        <dbReference type="ChEBI" id="CHEBI:15379"/>
        <dbReference type="ChEBI" id="CHEBI:16240"/>
        <dbReference type="ChEBI" id="CHEBI:17478"/>
        <dbReference type="ChEBI" id="CHEBI:58855"/>
        <dbReference type="ChEBI" id="CHEBI:65296"/>
        <dbReference type="EC" id="1.4.3.4"/>
    </reaction>
</comment>
<evidence type="ECO:0000256" key="5">
    <source>
        <dbReference type="PIRSR" id="PIRSR601613-1"/>
    </source>
</evidence>
<name>A0A0G2HWW0_9PEZI</name>
<evidence type="ECO:0000313" key="9">
    <source>
        <dbReference type="Proteomes" id="UP000034680"/>
    </source>
</evidence>